<dbReference type="Proteomes" id="UP000005167">
    <property type="component" value="Unassembled WGS sequence"/>
</dbReference>
<organism evidence="1 2">
    <name type="scientific">endosymbiont of Tevnia jerichonana</name>
    <name type="common">vent Tica</name>
    <dbReference type="NCBI Taxonomy" id="1049564"/>
    <lineage>
        <taxon>Bacteria</taxon>
        <taxon>Pseudomonadati</taxon>
        <taxon>Pseudomonadota</taxon>
        <taxon>Gammaproteobacteria</taxon>
        <taxon>sulfur-oxidizing symbionts</taxon>
    </lineage>
</organism>
<evidence type="ECO:0000313" key="1">
    <source>
        <dbReference type="EMBL" id="EGW55886.1"/>
    </source>
</evidence>
<name>G2FAU8_9GAMM</name>
<keyword evidence="2" id="KW-1185">Reference proteome</keyword>
<dbReference type="EMBL" id="AFZB01000001">
    <property type="protein sequence ID" value="EGW55886.1"/>
    <property type="molecule type" value="Genomic_DNA"/>
</dbReference>
<sequence length="37" mass="4325">MEREILSELLPVHHRVGSLGMNLDEADWDGEFIDLMR</sequence>
<dbReference type="AlphaFoldDB" id="G2FAU8"/>
<comment type="caution">
    <text evidence="1">The sequence shown here is derived from an EMBL/GenBank/DDBJ whole genome shotgun (WGS) entry which is preliminary data.</text>
</comment>
<accession>G2FAU8</accession>
<proteinExistence type="predicted"/>
<evidence type="ECO:0000313" key="2">
    <source>
        <dbReference type="Proteomes" id="UP000005167"/>
    </source>
</evidence>
<gene>
    <name evidence="1" type="ORF">TevJSym_aa00290</name>
</gene>
<reference evidence="1 2" key="1">
    <citation type="journal article" date="2011" name="ISME J.">
        <title>The endosymbionts of the deep-sea tubeworms Riftia pachyptila and Tevnia jerichonana share an identical physiology as revealed by proteogenomic analyses.</title>
        <authorList>
            <person name="Gardebrecht A."/>
            <person name="Markert S."/>
            <person name="Felbeck H."/>
            <person name="Thuermer A."/>
            <person name="Albrecht D."/>
            <person name="Wollherr A."/>
            <person name="Kabisch J."/>
            <person name="Lehmann R."/>
            <person name="Daniel R."/>
            <person name="Liesegang H."/>
            <person name="Hecker M."/>
            <person name="Sievert S.M."/>
            <person name="Schweder T."/>
        </authorList>
    </citation>
    <scope>NUCLEOTIDE SEQUENCE [LARGE SCALE GENOMIC DNA]</scope>
</reference>
<protein>
    <submittedName>
        <fullName evidence="1">Uncharacterized protein</fullName>
    </submittedName>
</protein>